<accession>A0A7C0Y5Q1</accession>
<reference evidence="1" key="1">
    <citation type="journal article" date="2020" name="mSystems">
        <title>Genome- and Community-Level Interaction Insights into Carbon Utilization and Element Cycling Functions of Hydrothermarchaeota in Hydrothermal Sediment.</title>
        <authorList>
            <person name="Zhou Z."/>
            <person name="Liu Y."/>
            <person name="Xu W."/>
            <person name="Pan J."/>
            <person name="Luo Z.H."/>
            <person name="Li M."/>
        </authorList>
    </citation>
    <scope>NUCLEOTIDE SEQUENCE [LARGE SCALE GENOMIC DNA]</scope>
    <source>
        <strain evidence="1">HyVt-233</strain>
    </source>
</reference>
<protein>
    <submittedName>
        <fullName evidence="1">Uncharacterized protein</fullName>
    </submittedName>
</protein>
<dbReference type="AlphaFoldDB" id="A0A7C0Y5Q1"/>
<dbReference type="Proteomes" id="UP000886289">
    <property type="component" value="Unassembled WGS sequence"/>
</dbReference>
<sequence>MKNILTILIIAIGAICLWETLKSRGVLGALPRQAINDEIWEWTDWRGQKRQIRVKRIVTY</sequence>
<comment type="caution">
    <text evidence="1">The sequence shown here is derived from an EMBL/GenBank/DDBJ whole genome shotgun (WGS) entry which is preliminary data.</text>
</comment>
<dbReference type="EMBL" id="DRBS01000374">
    <property type="protein sequence ID" value="HDD45197.1"/>
    <property type="molecule type" value="Genomic_DNA"/>
</dbReference>
<organism evidence="1">
    <name type="scientific">Desulfofervidus auxilii</name>
    <dbReference type="NCBI Taxonomy" id="1621989"/>
    <lineage>
        <taxon>Bacteria</taxon>
        <taxon>Pseudomonadati</taxon>
        <taxon>Thermodesulfobacteriota</taxon>
        <taxon>Candidatus Desulfofervidia</taxon>
        <taxon>Candidatus Desulfofervidales</taxon>
        <taxon>Candidatus Desulfofervidaceae</taxon>
        <taxon>Candidatus Desulfofervidus</taxon>
    </lineage>
</organism>
<name>A0A7C0Y5Q1_DESA2</name>
<evidence type="ECO:0000313" key="1">
    <source>
        <dbReference type="EMBL" id="HDD45197.1"/>
    </source>
</evidence>
<proteinExistence type="predicted"/>
<gene>
    <name evidence="1" type="ORF">ENG63_10120</name>
</gene>